<sequence>MSNGIGPEVLRAFEIFRASNRRLCQKYREENPQDSSLTNRSSNVYVPPSADEEVMNAGTSGPRKRPRRGGARLLSLEQEKALVDAVRNYRLLNEDSRLPMSFFSAWMLDNDLGEHVTVQKVHNYWFNHVKELAPDLSASKAPIAQLEDRSGTEVEIKLREREHLKCTKHFRRPTSCLARDALIIPRMQVDSNLTLAQRRALVDRSCVDTNDAVLRCATSEKTLDVRHSYLRLVEGVLFADLGAVASLLRLFDSSKEEFEDVVYYNQREMRKGLKERGELHRYESGELRWELPTNGMLAIVLVRLASAQVPKGGHMFPGRIKYRLNANATCDFSEARHFAEYRESAPTSLATGILRAPYKDRAYAEATLRNIATAINFVLADRERPALTSSADYSRMWPTVKTFTAENRYEKARAFTNRLQVQIFDSLDISCMRDLRIAVKLAIGQQLASRPNEIFFMDWCDVSMRPDKDIEIKLDWHKTDTNGNQRFRSTIQHRPGCAAKDNGGYCVYTGKRNGHLRCAVCLLRCYGMRTHGTDDFEKLKDKGPIFIALKANLNGQRAAIGTDMTNVEVKGAIARHNKECVVTGRENEKITGLIQARGIRRGAATDGHQLVLESRGYHSHQEVMDNFRWKTPKVYLGYVEESADTGARAFGRAQVSLNTDVVQMILNRVNLGQYVESFRINQVGFDILRRMTVEEFARFGIFDVAAQVDLRGLIDHIVSKMDSGISAQEAILSYASAGRGSSASRAGYDGANSFVLEHSSSRPRTSYHSR</sequence>
<dbReference type="GO" id="GO:0003677">
    <property type="term" value="F:DNA binding"/>
    <property type="evidence" value="ECO:0007669"/>
    <property type="project" value="InterPro"/>
</dbReference>
<evidence type="ECO:0000256" key="1">
    <source>
        <dbReference type="ARBA" id="ARBA00023172"/>
    </source>
</evidence>
<dbReference type="PROSITE" id="PS50105">
    <property type="entry name" value="SAM_DOMAIN"/>
    <property type="match status" value="1"/>
</dbReference>
<dbReference type="EMBL" id="HBIJ01022791">
    <property type="protein sequence ID" value="CAE0374131.1"/>
    <property type="molecule type" value="Transcribed_RNA"/>
</dbReference>
<dbReference type="InterPro" id="IPR001660">
    <property type="entry name" value="SAM"/>
</dbReference>
<proteinExistence type="predicted"/>
<evidence type="ECO:0000256" key="2">
    <source>
        <dbReference type="SAM" id="MobiDB-lite"/>
    </source>
</evidence>
<dbReference type="AlphaFoldDB" id="A0A7S3K3V8"/>
<keyword evidence="1" id="KW-0233">DNA recombination</keyword>
<feature type="compositionally biased region" description="Polar residues" evidence="2">
    <location>
        <begin position="33"/>
        <end position="44"/>
    </location>
</feature>
<feature type="region of interest" description="Disordered" evidence="2">
    <location>
        <begin position="29"/>
        <end position="70"/>
    </location>
</feature>
<evidence type="ECO:0000259" key="3">
    <source>
        <dbReference type="PROSITE" id="PS50105"/>
    </source>
</evidence>
<dbReference type="GO" id="GO:0015074">
    <property type="term" value="P:DNA integration"/>
    <property type="evidence" value="ECO:0007669"/>
    <property type="project" value="InterPro"/>
</dbReference>
<feature type="domain" description="SAM" evidence="3">
    <location>
        <begin position="657"/>
        <end position="720"/>
    </location>
</feature>
<dbReference type="InterPro" id="IPR013762">
    <property type="entry name" value="Integrase-like_cat_sf"/>
</dbReference>
<dbReference type="GO" id="GO:0006310">
    <property type="term" value="P:DNA recombination"/>
    <property type="evidence" value="ECO:0007669"/>
    <property type="project" value="UniProtKB-KW"/>
</dbReference>
<organism evidence="4">
    <name type="scientific">Aureoumbra lagunensis</name>
    <dbReference type="NCBI Taxonomy" id="44058"/>
    <lineage>
        <taxon>Eukaryota</taxon>
        <taxon>Sar</taxon>
        <taxon>Stramenopiles</taxon>
        <taxon>Ochrophyta</taxon>
        <taxon>Pelagophyceae</taxon>
        <taxon>Pelagomonadales</taxon>
        <taxon>Aureoumbra</taxon>
    </lineage>
</organism>
<dbReference type="Gene3D" id="1.10.443.10">
    <property type="entry name" value="Intergrase catalytic core"/>
    <property type="match status" value="1"/>
</dbReference>
<gene>
    <name evidence="4" type="ORF">ALAG00032_LOCUS14934</name>
</gene>
<reference evidence="4" key="1">
    <citation type="submission" date="2021-01" db="EMBL/GenBank/DDBJ databases">
        <authorList>
            <person name="Corre E."/>
            <person name="Pelletier E."/>
            <person name="Niang G."/>
            <person name="Scheremetjew M."/>
            <person name="Finn R."/>
            <person name="Kale V."/>
            <person name="Holt S."/>
            <person name="Cochrane G."/>
            <person name="Meng A."/>
            <person name="Brown T."/>
            <person name="Cohen L."/>
        </authorList>
    </citation>
    <scope>NUCLEOTIDE SEQUENCE</scope>
    <source>
        <strain evidence="4">CCMP1510</strain>
    </source>
</reference>
<protein>
    <recommendedName>
        <fullName evidence="3">SAM domain-containing protein</fullName>
    </recommendedName>
</protein>
<dbReference type="SUPFAM" id="SSF56349">
    <property type="entry name" value="DNA breaking-rejoining enzymes"/>
    <property type="match status" value="1"/>
</dbReference>
<name>A0A7S3K3V8_9STRA</name>
<accession>A0A7S3K3V8</accession>
<dbReference type="InterPro" id="IPR013761">
    <property type="entry name" value="SAM/pointed_sf"/>
</dbReference>
<dbReference type="InterPro" id="IPR011010">
    <property type="entry name" value="DNA_brk_join_enz"/>
</dbReference>
<dbReference type="SUPFAM" id="SSF47769">
    <property type="entry name" value="SAM/Pointed domain"/>
    <property type="match status" value="1"/>
</dbReference>
<evidence type="ECO:0000313" key="4">
    <source>
        <dbReference type="EMBL" id="CAE0374131.1"/>
    </source>
</evidence>